<name>A0A4R6WJA1_9PROT</name>
<dbReference type="Gene3D" id="3.40.50.300">
    <property type="entry name" value="P-loop containing nucleotide triphosphate hydrolases"/>
    <property type="match status" value="2"/>
</dbReference>
<sequence length="291" mass="31936">MSDFQYQYGLQSRGAAAPIGDLDSRLKQLCMAARPSALKAPFLRSIRWRESVRPHGSYPFNLGPFGADDFELVFTRPVTILVGENATGKSTLLEALATLAGFHAGGGSRDHNYLAPDSERSPLAAHLRASWLPKVTQGFFFRADSYINLASYVENLAADWPEMRSLYGERHLQRQSHGESFLSLFENRLKASSRALYLLDEPESALSPSRQLKLLRLIHDWALTGRVQIVLATHAPLLMALPGATLLHLTDCGMSEVNFRATPHFEAMAAFFRDPDGVVAKALAEGAGPAG</sequence>
<dbReference type="GO" id="GO:0016887">
    <property type="term" value="F:ATP hydrolysis activity"/>
    <property type="evidence" value="ECO:0007669"/>
    <property type="project" value="InterPro"/>
</dbReference>
<dbReference type="InterPro" id="IPR038729">
    <property type="entry name" value="Rad50/SbcC_AAA"/>
</dbReference>
<dbReference type="Pfam" id="PF13476">
    <property type="entry name" value="AAA_23"/>
    <property type="match status" value="1"/>
</dbReference>
<evidence type="ECO:0000259" key="8">
    <source>
        <dbReference type="SMART" id="SM00382"/>
    </source>
</evidence>
<dbReference type="GO" id="GO:0006826">
    <property type="term" value="P:iron ion transport"/>
    <property type="evidence" value="ECO:0007669"/>
    <property type="project" value="UniProtKB-KW"/>
</dbReference>
<comment type="caution">
    <text evidence="9">The sequence shown here is derived from an EMBL/GenBank/DDBJ whole genome shotgun (WGS) entry which is preliminary data.</text>
</comment>
<dbReference type="Proteomes" id="UP000295783">
    <property type="component" value="Unassembled WGS sequence"/>
</dbReference>
<dbReference type="PANTHER" id="PTHR42771">
    <property type="entry name" value="IRON(3+)-HYDROXAMATE IMPORT ATP-BINDING PROTEIN FHUC"/>
    <property type="match status" value="1"/>
</dbReference>
<evidence type="ECO:0000256" key="5">
    <source>
        <dbReference type="ARBA" id="ARBA00023004"/>
    </source>
</evidence>
<evidence type="ECO:0000256" key="3">
    <source>
        <dbReference type="ARBA" id="ARBA00022475"/>
    </source>
</evidence>
<accession>A0A4R6WJA1</accession>
<dbReference type="SMART" id="SM00382">
    <property type="entry name" value="AAA"/>
    <property type="match status" value="1"/>
</dbReference>
<keyword evidence="3" id="KW-1003">Cell membrane</keyword>
<dbReference type="PANTHER" id="PTHR42771:SF2">
    <property type="entry name" value="IRON(3+)-HYDROXAMATE IMPORT ATP-BINDING PROTEIN FHUC"/>
    <property type="match status" value="1"/>
</dbReference>
<dbReference type="InterPro" id="IPR003593">
    <property type="entry name" value="AAA+_ATPase"/>
</dbReference>
<keyword evidence="10" id="KW-1185">Reference proteome</keyword>
<dbReference type="SUPFAM" id="SSF52540">
    <property type="entry name" value="P-loop containing nucleoside triphosphate hydrolases"/>
    <property type="match status" value="1"/>
</dbReference>
<dbReference type="GO" id="GO:0005886">
    <property type="term" value="C:plasma membrane"/>
    <property type="evidence" value="ECO:0007669"/>
    <property type="project" value="UniProtKB-SubCell"/>
</dbReference>
<evidence type="ECO:0000313" key="9">
    <source>
        <dbReference type="EMBL" id="TDQ78534.1"/>
    </source>
</evidence>
<evidence type="ECO:0000256" key="2">
    <source>
        <dbReference type="ARBA" id="ARBA00022448"/>
    </source>
</evidence>
<protein>
    <submittedName>
        <fullName evidence="9">Putative ATPase</fullName>
    </submittedName>
</protein>
<dbReference type="AlphaFoldDB" id="A0A4R6WJA1"/>
<feature type="domain" description="AAA+ ATPase" evidence="8">
    <location>
        <begin position="75"/>
        <end position="253"/>
    </location>
</feature>
<organism evidence="9 10">
    <name type="scientific">Dongia mobilis</name>
    <dbReference type="NCBI Taxonomy" id="578943"/>
    <lineage>
        <taxon>Bacteria</taxon>
        <taxon>Pseudomonadati</taxon>
        <taxon>Pseudomonadota</taxon>
        <taxon>Alphaproteobacteria</taxon>
        <taxon>Rhodospirillales</taxon>
        <taxon>Dongiaceae</taxon>
        <taxon>Dongia</taxon>
    </lineage>
</organism>
<gene>
    <name evidence="9" type="ORF">A8950_3590</name>
</gene>
<reference evidence="9 10" key="1">
    <citation type="submission" date="2019-03" db="EMBL/GenBank/DDBJ databases">
        <title>Genomic Encyclopedia of Type Strains, Phase III (KMG-III): the genomes of soil and plant-associated and newly described type strains.</title>
        <authorList>
            <person name="Whitman W."/>
        </authorList>
    </citation>
    <scope>NUCLEOTIDE SEQUENCE [LARGE SCALE GENOMIC DNA]</scope>
    <source>
        <strain evidence="9 10">CGMCC 1.7660</strain>
    </source>
</reference>
<keyword evidence="4" id="KW-0410">Iron transport</keyword>
<evidence type="ECO:0000256" key="7">
    <source>
        <dbReference type="ARBA" id="ARBA00023136"/>
    </source>
</evidence>
<dbReference type="InterPro" id="IPR027417">
    <property type="entry name" value="P-loop_NTPase"/>
</dbReference>
<proteinExistence type="predicted"/>
<evidence type="ECO:0000256" key="4">
    <source>
        <dbReference type="ARBA" id="ARBA00022496"/>
    </source>
</evidence>
<evidence type="ECO:0000256" key="6">
    <source>
        <dbReference type="ARBA" id="ARBA00023065"/>
    </source>
</evidence>
<evidence type="ECO:0000256" key="1">
    <source>
        <dbReference type="ARBA" id="ARBA00004202"/>
    </source>
</evidence>
<dbReference type="CDD" id="cd00267">
    <property type="entry name" value="ABC_ATPase"/>
    <property type="match status" value="1"/>
</dbReference>
<keyword evidence="2" id="KW-0813">Transport</keyword>
<dbReference type="GO" id="GO:0005524">
    <property type="term" value="F:ATP binding"/>
    <property type="evidence" value="ECO:0007669"/>
    <property type="project" value="InterPro"/>
</dbReference>
<keyword evidence="6" id="KW-0406">Ion transport</keyword>
<comment type="subcellular location">
    <subcellularLocation>
        <location evidence="1">Cell membrane</location>
        <topology evidence="1">Peripheral membrane protein</topology>
    </subcellularLocation>
</comment>
<evidence type="ECO:0000313" key="10">
    <source>
        <dbReference type="Proteomes" id="UP000295783"/>
    </source>
</evidence>
<dbReference type="Pfam" id="PF13304">
    <property type="entry name" value="AAA_21"/>
    <property type="match status" value="1"/>
</dbReference>
<keyword evidence="5" id="KW-0408">Iron</keyword>
<dbReference type="InterPro" id="IPR003959">
    <property type="entry name" value="ATPase_AAA_core"/>
</dbReference>
<dbReference type="InterPro" id="IPR051535">
    <property type="entry name" value="Siderophore_ABC-ATPase"/>
</dbReference>
<keyword evidence="7" id="KW-0472">Membrane</keyword>
<dbReference type="GO" id="GO:0006302">
    <property type="term" value="P:double-strand break repair"/>
    <property type="evidence" value="ECO:0007669"/>
    <property type="project" value="InterPro"/>
</dbReference>
<dbReference type="EMBL" id="SNYW01000013">
    <property type="protein sequence ID" value="TDQ78534.1"/>
    <property type="molecule type" value="Genomic_DNA"/>
</dbReference>